<dbReference type="Proteomes" id="UP000233556">
    <property type="component" value="Unassembled WGS sequence"/>
</dbReference>
<name>A0A2I0U5W3_LIMLA</name>
<gene>
    <name evidence="2" type="ORF">llap_8337</name>
</gene>
<feature type="region of interest" description="Disordered" evidence="1">
    <location>
        <begin position="1"/>
        <end position="20"/>
    </location>
</feature>
<organism evidence="2 3">
    <name type="scientific">Limosa lapponica baueri</name>
    <dbReference type="NCBI Taxonomy" id="1758121"/>
    <lineage>
        <taxon>Eukaryota</taxon>
        <taxon>Metazoa</taxon>
        <taxon>Chordata</taxon>
        <taxon>Craniata</taxon>
        <taxon>Vertebrata</taxon>
        <taxon>Euteleostomi</taxon>
        <taxon>Archelosauria</taxon>
        <taxon>Archosauria</taxon>
        <taxon>Dinosauria</taxon>
        <taxon>Saurischia</taxon>
        <taxon>Theropoda</taxon>
        <taxon>Coelurosauria</taxon>
        <taxon>Aves</taxon>
        <taxon>Neognathae</taxon>
        <taxon>Neoaves</taxon>
        <taxon>Charadriiformes</taxon>
        <taxon>Scolopacidae</taxon>
        <taxon>Limosa</taxon>
    </lineage>
</organism>
<evidence type="ECO:0000256" key="1">
    <source>
        <dbReference type="SAM" id="MobiDB-lite"/>
    </source>
</evidence>
<sequence length="138" mass="14882">MKREEGSEGMKGQEGDGQHPDEAVLLSFPVLTGKLLALDHKRATSKLGARASEIKRPLSCKCVLSVTGTLVFLSYSRVRPKAVPCEDVCEGQQARDEELAHMSERGKKLAVDLGAVGFASLPLTALPNPEIRLSEARV</sequence>
<reference evidence="3" key="2">
    <citation type="submission" date="2017-12" db="EMBL/GenBank/DDBJ databases">
        <title>Genome sequence of the Bar-tailed Godwit (Limosa lapponica baueri).</title>
        <authorList>
            <person name="Lima N.C.B."/>
            <person name="Parody-Merino A.M."/>
            <person name="Battley P.F."/>
            <person name="Fidler A.E."/>
            <person name="Prosdocimi F."/>
        </authorList>
    </citation>
    <scope>NUCLEOTIDE SEQUENCE [LARGE SCALE GENOMIC DNA]</scope>
</reference>
<evidence type="ECO:0000313" key="3">
    <source>
        <dbReference type="Proteomes" id="UP000233556"/>
    </source>
</evidence>
<dbReference type="AlphaFoldDB" id="A0A2I0U5W3"/>
<proteinExistence type="predicted"/>
<evidence type="ECO:0000313" key="2">
    <source>
        <dbReference type="EMBL" id="PKU41363.1"/>
    </source>
</evidence>
<protein>
    <submittedName>
        <fullName evidence="2">Uncharacterized protein</fullName>
    </submittedName>
</protein>
<reference evidence="3" key="1">
    <citation type="submission" date="2017-11" db="EMBL/GenBank/DDBJ databases">
        <authorList>
            <person name="Lima N.C."/>
            <person name="Parody-Merino A.M."/>
            <person name="Battley P.F."/>
            <person name="Fidler A.E."/>
            <person name="Prosdocimi F."/>
        </authorList>
    </citation>
    <scope>NUCLEOTIDE SEQUENCE [LARGE SCALE GENOMIC DNA]</scope>
</reference>
<dbReference type="EMBL" id="KZ506129">
    <property type="protein sequence ID" value="PKU41363.1"/>
    <property type="molecule type" value="Genomic_DNA"/>
</dbReference>
<accession>A0A2I0U5W3</accession>
<keyword evidence="3" id="KW-1185">Reference proteome</keyword>